<feature type="domain" description="GyrI-like small molecule binding" evidence="1">
    <location>
        <begin position="18"/>
        <end position="202"/>
    </location>
</feature>
<dbReference type="KEGG" id="lwi:UE46_11555"/>
<dbReference type="AlphaFoldDB" id="A0A1S7FVX0"/>
<gene>
    <name evidence="2" type="ORF">UE46_11555</name>
</gene>
<dbReference type="EMBL" id="CP011102">
    <property type="protein sequence ID" value="AQY51604.1"/>
    <property type="molecule type" value="Genomic_DNA"/>
</dbReference>
<dbReference type="Gene3D" id="3.20.80.10">
    <property type="entry name" value="Regulatory factor, effector binding domain"/>
    <property type="match status" value="1"/>
</dbReference>
<keyword evidence="3" id="KW-1185">Reference proteome</keyword>
<reference evidence="3" key="1">
    <citation type="submission" date="2015-03" db="EMBL/GenBank/DDBJ databases">
        <authorList>
            <person name="Ferrari E."/>
            <person name="Walter M.C."/>
            <person name="Huptas C."/>
            <person name="Scherer S."/>
            <person name="Mueller-Herbst S."/>
        </authorList>
    </citation>
    <scope>NUCLEOTIDE SEQUENCE [LARGE SCALE GENOMIC DNA]</scope>
    <source>
        <strain evidence="3">LWP01</strain>
    </source>
</reference>
<organism evidence="2 3">
    <name type="scientific">Listeria weihenstephanensis</name>
    <dbReference type="NCBI Taxonomy" id="1006155"/>
    <lineage>
        <taxon>Bacteria</taxon>
        <taxon>Bacillati</taxon>
        <taxon>Bacillota</taxon>
        <taxon>Bacilli</taxon>
        <taxon>Bacillales</taxon>
        <taxon>Listeriaceae</taxon>
        <taxon>Listeria</taxon>
    </lineage>
</organism>
<dbReference type="Proteomes" id="UP000223060">
    <property type="component" value="Chromosome"/>
</dbReference>
<evidence type="ECO:0000313" key="2">
    <source>
        <dbReference type="EMBL" id="AQY51604.1"/>
    </source>
</evidence>
<dbReference type="Pfam" id="PF06445">
    <property type="entry name" value="GyrI-like"/>
    <property type="match status" value="1"/>
</dbReference>
<evidence type="ECO:0000313" key="3">
    <source>
        <dbReference type="Proteomes" id="UP000223060"/>
    </source>
</evidence>
<dbReference type="InterPro" id="IPR011256">
    <property type="entry name" value="Reg_factor_effector_dom_sf"/>
</dbReference>
<name>A0A1S7FVX0_9LIST</name>
<proteinExistence type="predicted"/>
<dbReference type="InterPro" id="IPR008319">
    <property type="entry name" value="GyrI-like_CCH_Lin2189-like"/>
</dbReference>
<dbReference type="RefSeq" id="WP_118907639.1">
    <property type="nucleotide sequence ID" value="NZ_CP011102.1"/>
</dbReference>
<accession>A0A1S7FVX0</accession>
<dbReference type="PIRSF" id="PIRSF031644">
    <property type="entry name" value="UCP031644"/>
    <property type="match status" value="1"/>
</dbReference>
<dbReference type="SUPFAM" id="SSF55136">
    <property type="entry name" value="Probable bacterial effector-binding domain"/>
    <property type="match status" value="1"/>
</dbReference>
<dbReference type="InterPro" id="IPR029442">
    <property type="entry name" value="GyrI-like"/>
</dbReference>
<protein>
    <recommendedName>
        <fullName evidence="1">GyrI-like small molecule binding domain-containing protein</fullName>
    </recommendedName>
</protein>
<evidence type="ECO:0000259" key="1">
    <source>
        <dbReference type="Pfam" id="PF06445"/>
    </source>
</evidence>
<sequence>MKYEWRKQDKKIYLPKATPEIIELEPMKYITISGKGNPNAPLFSELVTALYATSYAIKMMPKKGVTPEGYYDYTVFPLEGFWSLEAGSIGLDKDQLIYKIMIRQPDFMTSELLEIARESIAKKVPAEHREQLKFEEITEGLNLQMLHLGSYDDEPATFAKMEAFCAENNLERLSKNHKEIYLSDASKVAPEKLKTTLRFQIKYK</sequence>